<dbReference type="InterPro" id="IPR011598">
    <property type="entry name" value="bHLH_dom"/>
</dbReference>
<dbReference type="AlphaFoldDB" id="A0A0D0VPA6"/>
<feature type="region of interest" description="Disordered" evidence="1">
    <location>
        <begin position="402"/>
        <end position="457"/>
    </location>
</feature>
<feature type="compositionally biased region" description="Low complexity" evidence="1">
    <location>
        <begin position="406"/>
        <end position="421"/>
    </location>
</feature>
<dbReference type="HOGENOM" id="CLU_026306_0_0_1"/>
<feature type="region of interest" description="Disordered" evidence="1">
    <location>
        <begin position="231"/>
        <end position="378"/>
    </location>
</feature>
<dbReference type="EMBL" id="KN847982">
    <property type="protein sequence ID" value="KIR47020.1"/>
    <property type="molecule type" value="Genomic_DNA"/>
</dbReference>
<dbReference type="SUPFAM" id="SSF47459">
    <property type="entry name" value="HLH, helix-loop-helix DNA-binding domain"/>
    <property type="match status" value="1"/>
</dbReference>
<feature type="compositionally biased region" description="Polar residues" evidence="1">
    <location>
        <begin position="505"/>
        <end position="519"/>
    </location>
</feature>
<dbReference type="OrthoDB" id="690068at2759"/>
<feature type="region of interest" description="Disordered" evidence="1">
    <location>
        <begin position="44"/>
        <end position="164"/>
    </location>
</feature>
<proteinExistence type="predicted"/>
<organism evidence="3">
    <name type="scientific">Cryptococcus bacillisporus CA1280</name>
    <dbReference type="NCBI Taxonomy" id="1296109"/>
    <lineage>
        <taxon>Eukaryota</taxon>
        <taxon>Fungi</taxon>
        <taxon>Dikarya</taxon>
        <taxon>Basidiomycota</taxon>
        <taxon>Agaricomycotina</taxon>
        <taxon>Tremellomycetes</taxon>
        <taxon>Tremellales</taxon>
        <taxon>Cryptococcaceae</taxon>
        <taxon>Cryptococcus</taxon>
        <taxon>Cryptococcus gattii species complex</taxon>
    </lineage>
</organism>
<feature type="region of interest" description="Disordered" evidence="1">
    <location>
        <begin position="630"/>
        <end position="650"/>
    </location>
</feature>
<feature type="compositionally biased region" description="Polar residues" evidence="1">
    <location>
        <begin position="331"/>
        <end position="346"/>
    </location>
</feature>
<accession>A0A0D0VPA6</accession>
<evidence type="ECO:0000259" key="2">
    <source>
        <dbReference type="PROSITE" id="PS50888"/>
    </source>
</evidence>
<feature type="region of interest" description="Disordered" evidence="1">
    <location>
        <begin position="492"/>
        <end position="566"/>
    </location>
</feature>
<dbReference type="Pfam" id="PF00010">
    <property type="entry name" value="HLH"/>
    <property type="match status" value="1"/>
</dbReference>
<evidence type="ECO:0000256" key="1">
    <source>
        <dbReference type="SAM" id="MobiDB-lite"/>
    </source>
</evidence>
<dbReference type="SMART" id="SM00353">
    <property type="entry name" value="HLH"/>
    <property type="match status" value="1"/>
</dbReference>
<feature type="compositionally biased region" description="Low complexity" evidence="1">
    <location>
        <begin position="83"/>
        <end position="101"/>
    </location>
</feature>
<dbReference type="PANTHER" id="PTHR46266">
    <property type="entry name" value="TRANSCRIPTION FACTOR TT8"/>
    <property type="match status" value="1"/>
</dbReference>
<dbReference type="InterPro" id="IPR036638">
    <property type="entry name" value="HLH_DNA-bd_sf"/>
</dbReference>
<feature type="compositionally biased region" description="Basic and acidic residues" evidence="1">
    <location>
        <begin position="531"/>
        <end position="554"/>
    </location>
</feature>
<feature type="domain" description="BHLH" evidence="2">
    <location>
        <begin position="165"/>
        <end position="220"/>
    </location>
</feature>
<feature type="compositionally biased region" description="Low complexity" evidence="1">
    <location>
        <begin position="430"/>
        <end position="443"/>
    </location>
</feature>
<feature type="compositionally biased region" description="Polar residues" evidence="1">
    <location>
        <begin position="254"/>
        <end position="267"/>
    </location>
</feature>
<protein>
    <recommendedName>
        <fullName evidence="2">BHLH domain-containing protein</fullName>
    </recommendedName>
</protein>
<gene>
    <name evidence="3" type="ORF">I312_03916</name>
</gene>
<feature type="compositionally biased region" description="Polar residues" evidence="1">
    <location>
        <begin position="233"/>
        <end position="242"/>
    </location>
</feature>
<dbReference type="GO" id="GO:0046983">
    <property type="term" value="F:protein dimerization activity"/>
    <property type="evidence" value="ECO:0007669"/>
    <property type="project" value="InterPro"/>
</dbReference>
<feature type="compositionally biased region" description="Polar residues" evidence="1">
    <location>
        <begin position="128"/>
        <end position="142"/>
    </location>
</feature>
<reference evidence="3" key="1">
    <citation type="submission" date="2015-01" db="EMBL/GenBank/DDBJ databases">
        <title>The Genome Sequence of Cryptococcus gattii CA1280.</title>
        <authorList>
            <consortium name="The Broad Institute Genomics Platform"/>
            <person name="Cuomo C."/>
            <person name="Litvintseva A."/>
            <person name="Chen Y."/>
            <person name="Heitman J."/>
            <person name="Sun S."/>
            <person name="Springer D."/>
            <person name="Dromer F."/>
            <person name="Young S."/>
            <person name="Zeng Q."/>
            <person name="Gargeya S."/>
            <person name="Abouelleil A."/>
            <person name="Alvarado L."/>
            <person name="Chapman S.B."/>
            <person name="Gainer-Dewar J."/>
            <person name="Goldberg J."/>
            <person name="Griggs A."/>
            <person name="Gujja S."/>
            <person name="Hansen M."/>
            <person name="Howarth C."/>
            <person name="Imamovic A."/>
            <person name="Larimer J."/>
            <person name="Murphy C."/>
            <person name="Naylor J."/>
            <person name="Pearson M."/>
            <person name="Priest M."/>
            <person name="Roberts A."/>
            <person name="Saif S."/>
            <person name="Shea T."/>
            <person name="Sykes S."/>
            <person name="Wortman J."/>
            <person name="Nusbaum C."/>
            <person name="Birren B."/>
        </authorList>
    </citation>
    <scope>NUCLEOTIDE SEQUENCE [LARGE SCALE GENOMIC DNA]</scope>
    <source>
        <strain evidence="3">CA1280</strain>
    </source>
</reference>
<feature type="compositionally biased region" description="Polar residues" evidence="1">
    <location>
        <begin position="44"/>
        <end position="59"/>
    </location>
</feature>
<sequence length="674" mass="70922">MTPAPPCSVGNFTPSPTVSHTSLDLPARYEIQPATTTIAYRLNSTTPQPKAIPTFSNRTIMPPPSSTATASNRKRKILPMARSQDSTPSSPSLSESSSLVSDDGDGEYAPEPARPTRKAKRPRDNDFKSSTGGRLGVTANSHGNGNGTGGGSNKTKGKGMSREQLRKVNHSLIERRRREKINAALNELRRMVPGLGENGGKGGEFKLEVLEKTVEHMKHLKGRLADLERAAATSANNSSGESSARGKDRGTELEMQSRSQSKTSFYPSPTPDRQEFPNPHSPDPNETEVESNLPPPYTLASRARAHSPVDASPPPPTSAYMSAANHGVITSKESGSPSLWSGQAQEQAADHLHGQGQRGYQPLPSVRPKPPHSASNPIFLPFPTPSPTSPFLHPNISLNANPNADSLNSSSMMGSVMSGENEGQDAGFNSSTSASASASASGSVPGGTEVRSIDPSPFLPPIPSMSLFNIMSLENSPLDSFRQACMEGVGGAGKGRSFSPPELNLENQSGRRSSLTESKGATGLGMSIMDTDVKGRRFGDNDKPIPIDGERANDKQQGGPTAKAGADTSANAEMLPEEAANLLLAFSSPETLRPLGDGSVVPLGIGHGYGQGQGQIRRTVEEFSLDSGVAVGSESGRQGKTGKGREVSSVKTMGLTSKGCSVVGKSVRDILKMT</sequence>
<dbReference type="PROSITE" id="PS50888">
    <property type="entry name" value="BHLH"/>
    <property type="match status" value="1"/>
</dbReference>
<dbReference type="PANTHER" id="PTHR46266:SF4">
    <property type="entry name" value="TRANSCRIPTION FACTOR TT8"/>
    <property type="match status" value="1"/>
</dbReference>
<evidence type="ECO:0000313" key="3">
    <source>
        <dbReference type="EMBL" id="KIR47020.1"/>
    </source>
</evidence>
<name>A0A0D0VPA6_CRYGA</name>
<dbReference type="Gene3D" id="4.10.280.10">
    <property type="entry name" value="Helix-loop-helix DNA-binding domain"/>
    <property type="match status" value="1"/>
</dbReference>